<evidence type="ECO:0000313" key="6">
    <source>
        <dbReference type="Proteomes" id="UP000463857"/>
    </source>
</evidence>
<dbReference type="InParanoid" id="A0A7L4YLZ4"/>
<dbReference type="Pfam" id="PF00501">
    <property type="entry name" value="AMP-binding"/>
    <property type="match status" value="1"/>
</dbReference>
<dbReference type="Proteomes" id="UP000463857">
    <property type="component" value="Chromosome"/>
</dbReference>
<dbReference type="GO" id="GO:0006631">
    <property type="term" value="P:fatty acid metabolic process"/>
    <property type="evidence" value="ECO:0007669"/>
    <property type="project" value="TreeGrafter"/>
</dbReference>
<dbReference type="PROSITE" id="PS00455">
    <property type="entry name" value="AMP_BINDING"/>
    <property type="match status" value="1"/>
</dbReference>
<organism evidence="5 6">
    <name type="scientific">Epidermidibacterium keratini</name>
    <dbReference type="NCBI Taxonomy" id="1891644"/>
    <lineage>
        <taxon>Bacteria</taxon>
        <taxon>Bacillati</taxon>
        <taxon>Actinomycetota</taxon>
        <taxon>Actinomycetes</taxon>
        <taxon>Sporichthyales</taxon>
        <taxon>Sporichthyaceae</taxon>
        <taxon>Epidermidibacterium</taxon>
    </lineage>
</organism>
<dbReference type="InterPro" id="IPR045851">
    <property type="entry name" value="AMP-bd_C_sf"/>
</dbReference>
<dbReference type="KEGG" id="eke:EK0264_08445"/>
<name>A0A7L4YLZ4_9ACTN</name>
<keyword evidence="6" id="KW-1185">Reference proteome</keyword>
<dbReference type="InterPro" id="IPR020845">
    <property type="entry name" value="AMP-binding_CS"/>
</dbReference>
<dbReference type="FunFam" id="3.30.300.30:FF:000008">
    <property type="entry name" value="2,3-dihydroxybenzoate-AMP ligase"/>
    <property type="match status" value="1"/>
</dbReference>
<sequence length="533" mass="57828">MGQPLYPGSIAETPDIQQARSQAFSAHLTRLARSYPDKVAFTSDSGASLTWAQLDERATRFANALTAAGIERGDRVAYVCLNHLEYVVAFWGTWRAGAVGVPLNFRLAPAELTFLLEDSGAKAVVVDAPLDNLEPTVAERLALRVRVGSMDGADDGVVSFEDFIAGGSDEHAYVHVEDNELCLIMYTSGTTGRPKGAMLSYANLIQQCNNLAQAFGAARPDDVNLCGVPLFHIAGIGGLLPMFRGGARTHIQTLGAFDPQATLELIRDQGITQCFLVPTQWQAVTAQPPLDPPITTLRRISWGAAPTTEAILRAMAERFPDADNIAVFGQTEMSPVTLSLDAEDAIRKIGSVGKPLPMVETRVVDPAMNDVAQGEVGEIVYRGPTMMLGYWNRPEATRDAFEGGWFHSGDLVREDEEGFIYVVDRLKDMLISGGENIYCAEVEAAVQSHPGVMEAAVIGRPHEKWGEVPVVVVAPNPGTDLDEDELLAWTSERLAKYKQPKAVHFVEALPRNASGKVTKPVLREEYAEAKPTD</sequence>
<dbReference type="RefSeq" id="WP_159544655.1">
    <property type="nucleotide sequence ID" value="NZ_CP047156.1"/>
</dbReference>
<comment type="similarity">
    <text evidence="1">Belongs to the ATP-dependent AMP-binding enzyme family.</text>
</comment>
<keyword evidence="2 5" id="KW-0436">Ligase</keyword>
<evidence type="ECO:0000256" key="2">
    <source>
        <dbReference type="ARBA" id="ARBA00022598"/>
    </source>
</evidence>
<dbReference type="CDD" id="cd17631">
    <property type="entry name" value="FACL_FadD13-like"/>
    <property type="match status" value="1"/>
</dbReference>
<dbReference type="NCBIfam" id="NF004837">
    <property type="entry name" value="PRK06187.1"/>
    <property type="match status" value="1"/>
</dbReference>
<dbReference type="SUPFAM" id="SSF56801">
    <property type="entry name" value="Acetyl-CoA synthetase-like"/>
    <property type="match status" value="1"/>
</dbReference>
<dbReference type="AlphaFoldDB" id="A0A7L4YLZ4"/>
<evidence type="ECO:0000313" key="5">
    <source>
        <dbReference type="EMBL" id="QHC00305.1"/>
    </source>
</evidence>
<dbReference type="InterPro" id="IPR042099">
    <property type="entry name" value="ANL_N_sf"/>
</dbReference>
<dbReference type="PANTHER" id="PTHR43201:SF5">
    <property type="entry name" value="MEDIUM-CHAIN ACYL-COA LIGASE ACSF2, MITOCHONDRIAL"/>
    <property type="match status" value="1"/>
</dbReference>
<evidence type="ECO:0000256" key="1">
    <source>
        <dbReference type="ARBA" id="ARBA00006432"/>
    </source>
</evidence>
<feature type="domain" description="AMP-dependent synthetase/ligase" evidence="3">
    <location>
        <begin position="30"/>
        <end position="391"/>
    </location>
</feature>
<dbReference type="OrthoDB" id="9803968at2"/>
<accession>A0A7L4YLZ4</accession>
<feature type="domain" description="AMP-binding enzyme C-terminal" evidence="4">
    <location>
        <begin position="441"/>
        <end position="516"/>
    </location>
</feature>
<dbReference type="EMBL" id="CP047156">
    <property type="protein sequence ID" value="QHC00305.1"/>
    <property type="molecule type" value="Genomic_DNA"/>
</dbReference>
<evidence type="ECO:0000259" key="4">
    <source>
        <dbReference type="Pfam" id="PF13193"/>
    </source>
</evidence>
<gene>
    <name evidence="5" type="ORF">EK0264_08445</name>
</gene>
<dbReference type="Gene3D" id="3.40.50.12780">
    <property type="entry name" value="N-terminal domain of ligase-like"/>
    <property type="match status" value="1"/>
</dbReference>
<dbReference type="FunCoup" id="A0A7L4YLZ4">
    <property type="interactions" value="107"/>
</dbReference>
<evidence type="ECO:0000259" key="3">
    <source>
        <dbReference type="Pfam" id="PF00501"/>
    </source>
</evidence>
<proteinExistence type="inferred from homology"/>
<dbReference type="PANTHER" id="PTHR43201">
    <property type="entry name" value="ACYL-COA SYNTHETASE"/>
    <property type="match status" value="1"/>
</dbReference>
<protein>
    <submittedName>
        <fullName evidence="5">Long-chain-fatty-acid--CoA ligase</fullName>
    </submittedName>
</protein>
<dbReference type="InterPro" id="IPR000873">
    <property type="entry name" value="AMP-dep_synth/lig_dom"/>
</dbReference>
<dbReference type="Pfam" id="PF13193">
    <property type="entry name" value="AMP-binding_C"/>
    <property type="match status" value="1"/>
</dbReference>
<dbReference type="InterPro" id="IPR025110">
    <property type="entry name" value="AMP-bd_C"/>
</dbReference>
<reference evidence="5 6" key="1">
    <citation type="journal article" date="2018" name="Int. J. Syst. Evol. Microbiol.">
        <title>Epidermidibacterium keratini gen. nov., sp. nov., a member of the family Sporichthyaceae, isolated from keratin epidermis.</title>
        <authorList>
            <person name="Lee D.G."/>
            <person name="Trujillo M.E."/>
            <person name="Kang S."/>
            <person name="Nam J.J."/>
            <person name="Kim Y.J."/>
        </authorList>
    </citation>
    <scope>NUCLEOTIDE SEQUENCE [LARGE SCALE GENOMIC DNA]</scope>
    <source>
        <strain evidence="5 6">EPI-7</strain>
    </source>
</reference>
<dbReference type="Gene3D" id="3.30.300.30">
    <property type="match status" value="1"/>
</dbReference>
<dbReference type="GO" id="GO:0031956">
    <property type="term" value="F:medium-chain fatty acid-CoA ligase activity"/>
    <property type="evidence" value="ECO:0007669"/>
    <property type="project" value="TreeGrafter"/>
</dbReference>